<sequence length="361" mass="39098">MQSPMSSSSSSSSSSAFDLHHLSMPDCDDHFDRLPDPVLLTVFNRVGDVKSLGRCSAVSRRFHSLASLTDDLLLRVDPVLVDPSSDHHSSSPSPPADKPRGGGAGLFSLLLHLLRPLHHLLCKKPSPTAADSAADAVNQHSPREVLKGFTDLRRLRIEVPEGELGVDDGALLRWRARFGSTLDRCVIFAASSVEPPSIRQPGSPEEPSPGSDGESFYMDGSLKLRVVWTISTLIAASARHYLLRPIVEDHPTLETLVLADADGQGILSMGRAQMDDLRARPVDAPKGEGTDPLHRTVVPALAMRLWYAPRLELPGGGPVLIGATLIAIWPAGRPAEEEEPFGLAARILAKRRSYCLEMNSF</sequence>
<dbReference type="PANTHER" id="PTHR31215">
    <property type="entry name" value="OS05G0510400 PROTEIN-RELATED"/>
    <property type="match status" value="1"/>
</dbReference>
<reference evidence="3" key="2">
    <citation type="submission" date="2023-06" db="EMBL/GenBank/DDBJ databases">
        <authorList>
            <person name="Ma L."/>
            <person name="Liu K.-W."/>
            <person name="Li Z."/>
            <person name="Hsiao Y.-Y."/>
            <person name="Qi Y."/>
            <person name="Fu T."/>
            <person name="Tang G."/>
            <person name="Zhang D."/>
            <person name="Sun W.-H."/>
            <person name="Liu D.-K."/>
            <person name="Li Y."/>
            <person name="Chen G.-Z."/>
            <person name="Liu X.-D."/>
            <person name="Liao X.-Y."/>
            <person name="Jiang Y.-T."/>
            <person name="Yu X."/>
            <person name="Hao Y."/>
            <person name="Huang J."/>
            <person name="Zhao X.-W."/>
            <person name="Ke S."/>
            <person name="Chen Y.-Y."/>
            <person name="Wu W.-L."/>
            <person name="Hsu J.-L."/>
            <person name="Lin Y.-F."/>
            <person name="Huang M.-D."/>
            <person name="Li C.-Y."/>
            <person name="Huang L."/>
            <person name="Wang Z.-W."/>
            <person name="Zhao X."/>
            <person name="Zhong W.-Y."/>
            <person name="Peng D.-H."/>
            <person name="Ahmad S."/>
            <person name="Lan S."/>
            <person name="Zhang J.-S."/>
            <person name="Tsai W.-C."/>
            <person name="Van De Peer Y."/>
            <person name="Liu Z.-J."/>
        </authorList>
    </citation>
    <scope>NUCLEOTIDE SEQUENCE</scope>
    <source>
        <strain evidence="3">CP</strain>
        <tissue evidence="3">Leaves</tissue>
    </source>
</reference>
<proteinExistence type="predicted"/>
<protein>
    <submittedName>
        <fullName evidence="3">F-box protein</fullName>
    </submittedName>
</protein>
<dbReference type="InterPro" id="IPR001810">
    <property type="entry name" value="F-box_dom"/>
</dbReference>
<comment type="caution">
    <text evidence="3">The sequence shown here is derived from an EMBL/GenBank/DDBJ whole genome shotgun (WGS) entry which is preliminary data.</text>
</comment>
<dbReference type="Gene3D" id="1.20.1280.50">
    <property type="match status" value="1"/>
</dbReference>
<organism evidence="3 4">
    <name type="scientific">Acorus calamus</name>
    <name type="common">Sweet flag</name>
    <dbReference type="NCBI Taxonomy" id="4465"/>
    <lineage>
        <taxon>Eukaryota</taxon>
        <taxon>Viridiplantae</taxon>
        <taxon>Streptophyta</taxon>
        <taxon>Embryophyta</taxon>
        <taxon>Tracheophyta</taxon>
        <taxon>Spermatophyta</taxon>
        <taxon>Magnoliopsida</taxon>
        <taxon>Liliopsida</taxon>
        <taxon>Acoraceae</taxon>
        <taxon>Acorus</taxon>
    </lineage>
</organism>
<dbReference type="InterPro" id="IPR044809">
    <property type="entry name" value="AUF1-like"/>
</dbReference>
<dbReference type="EMBL" id="JAUJYO010000001">
    <property type="protein sequence ID" value="KAK1326374.1"/>
    <property type="molecule type" value="Genomic_DNA"/>
</dbReference>
<feature type="domain" description="F-box" evidence="2">
    <location>
        <begin position="31"/>
        <end position="67"/>
    </location>
</feature>
<dbReference type="Pfam" id="PF12937">
    <property type="entry name" value="F-box-like"/>
    <property type="match status" value="1"/>
</dbReference>
<feature type="region of interest" description="Disordered" evidence="1">
    <location>
        <begin position="194"/>
        <end position="215"/>
    </location>
</feature>
<dbReference type="SUPFAM" id="SSF81383">
    <property type="entry name" value="F-box domain"/>
    <property type="match status" value="1"/>
</dbReference>
<evidence type="ECO:0000313" key="4">
    <source>
        <dbReference type="Proteomes" id="UP001180020"/>
    </source>
</evidence>
<evidence type="ECO:0000313" key="3">
    <source>
        <dbReference type="EMBL" id="KAK1326374.1"/>
    </source>
</evidence>
<keyword evidence="4" id="KW-1185">Reference proteome</keyword>
<evidence type="ECO:0000256" key="1">
    <source>
        <dbReference type="SAM" id="MobiDB-lite"/>
    </source>
</evidence>
<evidence type="ECO:0000259" key="2">
    <source>
        <dbReference type="Pfam" id="PF12937"/>
    </source>
</evidence>
<accession>A0AAV9FKU2</accession>
<name>A0AAV9FKU2_ACOCL</name>
<dbReference type="AlphaFoldDB" id="A0AAV9FKU2"/>
<reference evidence="3" key="1">
    <citation type="journal article" date="2023" name="Nat. Commun.">
        <title>Diploid and tetraploid genomes of Acorus and the evolution of monocots.</title>
        <authorList>
            <person name="Ma L."/>
            <person name="Liu K.W."/>
            <person name="Li Z."/>
            <person name="Hsiao Y.Y."/>
            <person name="Qi Y."/>
            <person name="Fu T."/>
            <person name="Tang G.D."/>
            <person name="Zhang D."/>
            <person name="Sun W.H."/>
            <person name="Liu D.K."/>
            <person name="Li Y."/>
            <person name="Chen G.Z."/>
            <person name="Liu X.D."/>
            <person name="Liao X.Y."/>
            <person name="Jiang Y.T."/>
            <person name="Yu X."/>
            <person name="Hao Y."/>
            <person name="Huang J."/>
            <person name="Zhao X.W."/>
            <person name="Ke S."/>
            <person name="Chen Y.Y."/>
            <person name="Wu W.L."/>
            <person name="Hsu J.L."/>
            <person name="Lin Y.F."/>
            <person name="Huang M.D."/>
            <person name="Li C.Y."/>
            <person name="Huang L."/>
            <person name="Wang Z.W."/>
            <person name="Zhao X."/>
            <person name="Zhong W.Y."/>
            <person name="Peng D.H."/>
            <person name="Ahmad S."/>
            <person name="Lan S."/>
            <person name="Zhang J.S."/>
            <person name="Tsai W.C."/>
            <person name="Van de Peer Y."/>
            <person name="Liu Z.J."/>
        </authorList>
    </citation>
    <scope>NUCLEOTIDE SEQUENCE</scope>
    <source>
        <strain evidence="3">CP</strain>
    </source>
</reference>
<feature type="compositionally biased region" description="Low complexity" evidence="1">
    <location>
        <begin position="201"/>
        <end position="215"/>
    </location>
</feature>
<dbReference type="Proteomes" id="UP001180020">
    <property type="component" value="Unassembled WGS sequence"/>
</dbReference>
<dbReference type="InterPro" id="IPR036047">
    <property type="entry name" value="F-box-like_dom_sf"/>
</dbReference>
<gene>
    <name evidence="3" type="ORF">QJS10_CPA01g00505</name>
</gene>
<dbReference type="CDD" id="cd09917">
    <property type="entry name" value="F-box_SF"/>
    <property type="match status" value="1"/>
</dbReference>